<proteinExistence type="predicted"/>
<comment type="caution">
    <text evidence="3">The sequence shown here is derived from an EMBL/GenBank/DDBJ whole genome shotgun (WGS) entry which is preliminary data.</text>
</comment>
<dbReference type="SUPFAM" id="SSF56112">
    <property type="entry name" value="Protein kinase-like (PK-like)"/>
    <property type="match status" value="1"/>
</dbReference>
<protein>
    <recommendedName>
        <fullName evidence="2">Aminoglycoside phosphotransferase domain-containing protein</fullName>
    </recommendedName>
</protein>
<reference evidence="3 4" key="1">
    <citation type="journal article" date="2020" name="Genome Biol. Evol.">
        <title>A new high-quality draft genome assembly of the Chinese cordyceps Ophiocordyceps sinensis.</title>
        <authorList>
            <person name="Shu R."/>
            <person name="Zhang J."/>
            <person name="Meng Q."/>
            <person name="Zhang H."/>
            <person name="Zhou G."/>
            <person name="Li M."/>
            <person name="Wu P."/>
            <person name="Zhao Y."/>
            <person name="Chen C."/>
            <person name="Qin Q."/>
        </authorList>
    </citation>
    <scope>NUCLEOTIDE SEQUENCE [LARGE SCALE GENOMIC DNA]</scope>
    <source>
        <strain evidence="3 4">IOZ07</strain>
    </source>
</reference>
<dbReference type="InterPro" id="IPR002575">
    <property type="entry name" value="Aminoglycoside_PTrfase"/>
</dbReference>
<feature type="domain" description="Aminoglycoside phosphotransferase" evidence="2">
    <location>
        <begin position="98"/>
        <end position="333"/>
    </location>
</feature>
<keyword evidence="1" id="KW-0732">Signal</keyword>
<feature type="chain" id="PRO_5034739166" description="Aminoglycoside phosphotransferase domain-containing protein" evidence="1">
    <location>
        <begin position="26"/>
        <end position="490"/>
    </location>
</feature>
<accession>A0A8H4LUK2</accession>
<evidence type="ECO:0000259" key="2">
    <source>
        <dbReference type="Pfam" id="PF01636"/>
    </source>
</evidence>
<sequence length="490" mass="57089">MLTIFKRRLLSLWISWILLMRSIQKIRIGFFTFIHRSFVLQTQRDTWPLTDEQIDRNVDEFLLAIDEDALRSLASEHHNNQTCEIKARHRGSFNTCFVLEFSDQSTRIIRIPHEPAVQDAWDKMRSEVSTMRYLRRKTTIPVPVIYMYGRSQLRRDTSELQCFMILEHIKGQSLTKTTLKGSSEPHRRQFLEQLIDLFAELRKLPFTQGGSLVQGDAENTLDLVGAFSMRKSELHAAGHTVSRSLNATPQEFFQDQRCLLHQMWTVPEKRLGYEQAERQEFALQFISQPEVEERLAIQSSDKTFFLAHPDLRCQNILVDDELNIRGVIDWEYTATVPRCASIPPTWITGNDKGLPDLSSEFLRVLSSTRQKSEYHSQLAADWGFQDPLRWSILHVLIDPVDLDFIFQQNILRNIPALCGIPSPDPLQMRRNVDQRLETSRRYTKYLQDNSLDEEGHYEKMERLLRSSQAMIRDLEAGPFPPKNSGRIAQL</sequence>
<gene>
    <name evidence="3" type="ORF">G6O67_007740</name>
</gene>
<dbReference type="OrthoDB" id="10003767at2759"/>
<dbReference type="PANTHER" id="PTHR21310:SF15">
    <property type="entry name" value="AMINOGLYCOSIDE PHOSPHOTRANSFERASE DOMAIN-CONTAINING PROTEIN"/>
    <property type="match status" value="1"/>
</dbReference>
<dbReference type="Pfam" id="PF01636">
    <property type="entry name" value="APH"/>
    <property type="match status" value="1"/>
</dbReference>
<evidence type="ECO:0000313" key="3">
    <source>
        <dbReference type="EMBL" id="KAF4505830.1"/>
    </source>
</evidence>
<dbReference type="AlphaFoldDB" id="A0A8H4LUK2"/>
<dbReference type="InterPro" id="IPR011009">
    <property type="entry name" value="Kinase-like_dom_sf"/>
</dbReference>
<dbReference type="InterPro" id="IPR051678">
    <property type="entry name" value="AGP_Transferase"/>
</dbReference>
<evidence type="ECO:0000313" key="4">
    <source>
        <dbReference type="Proteomes" id="UP000557566"/>
    </source>
</evidence>
<dbReference type="Proteomes" id="UP000557566">
    <property type="component" value="Unassembled WGS sequence"/>
</dbReference>
<evidence type="ECO:0000256" key="1">
    <source>
        <dbReference type="SAM" id="SignalP"/>
    </source>
</evidence>
<name>A0A8H4LUK2_9HYPO</name>
<dbReference type="PANTHER" id="PTHR21310">
    <property type="entry name" value="AMINOGLYCOSIDE PHOSPHOTRANSFERASE-RELATED-RELATED"/>
    <property type="match status" value="1"/>
</dbReference>
<organism evidence="3 4">
    <name type="scientific">Ophiocordyceps sinensis</name>
    <dbReference type="NCBI Taxonomy" id="72228"/>
    <lineage>
        <taxon>Eukaryota</taxon>
        <taxon>Fungi</taxon>
        <taxon>Dikarya</taxon>
        <taxon>Ascomycota</taxon>
        <taxon>Pezizomycotina</taxon>
        <taxon>Sordariomycetes</taxon>
        <taxon>Hypocreomycetidae</taxon>
        <taxon>Hypocreales</taxon>
        <taxon>Ophiocordycipitaceae</taxon>
        <taxon>Ophiocordyceps</taxon>
    </lineage>
</organism>
<keyword evidence="4" id="KW-1185">Reference proteome</keyword>
<dbReference type="Gene3D" id="3.90.1200.10">
    <property type="match status" value="1"/>
</dbReference>
<feature type="signal peptide" evidence="1">
    <location>
        <begin position="1"/>
        <end position="25"/>
    </location>
</feature>
<dbReference type="EMBL" id="JAAVMX010000008">
    <property type="protein sequence ID" value="KAF4505830.1"/>
    <property type="molecule type" value="Genomic_DNA"/>
</dbReference>